<protein>
    <submittedName>
        <fullName evidence="1">Sporulation protein YunB</fullName>
    </submittedName>
</protein>
<organism evidence="1 2">
    <name type="scientific">Candidatus Avidehalobacter gallistercoris</name>
    <dbReference type="NCBI Taxonomy" id="2840694"/>
    <lineage>
        <taxon>Bacteria</taxon>
        <taxon>Bacillati</taxon>
        <taxon>Bacillota</taxon>
        <taxon>Clostridia</taxon>
        <taxon>Eubacteriales</taxon>
        <taxon>Peptococcaceae</taxon>
        <taxon>Peptococcaceae incertae sedis</taxon>
        <taxon>Candidatus Avidehalobacter</taxon>
    </lineage>
</organism>
<dbReference type="NCBIfam" id="TIGR02832">
    <property type="entry name" value="spo_yunB"/>
    <property type="match status" value="1"/>
</dbReference>
<dbReference type="PIRSF" id="PIRSF021383">
    <property type="entry name" value="YunB"/>
    <property type="match status" value="1"/>
</dbReference>
<dbReference type="Pfam" id="PF09560">
    <property type="entry name" value="Spore_YunB"/>
    <property type="match status" value="1"/>
</dbReference>
<dbReference type="Proteomes" id="UP000824124">
    <property type="component" value="Unassembled WGS sequence"/>
</dbReference>
<name>A0A9D1KYB4_9FIRM</name>
<sequence length="238" mass="25444">MGEAMRGALKRQGFGRRGGFRKPSWPLVLAVLVCFIAGCVFLDGALRPIVQKVAAQRVHLAVVRLINEAVYDQLGNGVAYQQLINVSTDENGRVTLMQPDTVKITRLVTSIARDLEEKLSNLSRSDIEVPLGLLTGHLLLADKGPNLVVALLPIGSVSTEIRDEFTAAGINQTKHTVMLDIEVEVGILLPFQTTFTKITDTLPLVESVIVGPIPETYMNFGGISGTGGLSGLISGGGK</sequence>
<comment type="caution">
    <text evidence="1">The sequence shown here is derived from an EMBL/GenBank/DDBJ whole genome shotgun (WGS) entry which is preliminary data.</text>
</comment>
<reference evidence="1" key="1">
    <citation type="submission" date="2020-10" db="EMBL/GenBank/DDBJ databases">
        <authorList>
            <person name="Gilroy R."/>
        </authorList>
    </citation>
    <scope>NUCLEOTIDE SEQUENCE</scope>
    <source>
        <strain evidence="1">2830</strain>
    </source>
</reference>
<evidence type="ECO:0000313" key="1">
    <source>
        <dbReference type="EMBL" id="HIU10937.1"/>
    </source>
</evidence>
<evidence type="ECO:0000313" key="2">
    <source>
        <dbReference type="Proteomes" id="UP000824124"/>
    </source>
</evidence>
<dbReference type="InterPro" id="IPR014197">
    <property type="entry name" value="Sporulation_prot_YunB"/>
</dbReference>
<gene>
    <name evidence="1" type="primary">yunB</name>
    <name evidence="1" type="ORF">IAB00_06850</name>
</gene>
<accession>A0A9D1KYB4</accession>
<dbReference type="EMBL" id="DVMH01000033">
    <property type="protein sequence ID" value="HIU10937.1"/>
    <property type="molecule type" value="Genomic_DNA"/>
</dbReference>
<proteinExistence type="predicted"/>
<reference evidence="1" key="2">
    <citation type="journal article" date="2021" name="PeerJ">
        <title>Extensive microbial diversity within the chicken gut microbiome revealed by metagenomics and culture.</title>
        <authorList>
            <person name="Gilroy R."/>
            <person name="Ravi A."/>
            <person name="Getino M."/>
            <person name="Pursley I."/>
            <person name="Horton D.L."/>
            <person name="Alikhan N.F."/>
            <person name="Baker D."/>
            <person name="Gharbi K."/>
            <person name="Hall N."/>
            <person name="Watson M."/>
            <person name="Adriaenssens E.M."/>
            <person name="Foster-Nyarko E."/>
            <person name="Jarju S."/>
            <person name="Secka A."/>
            <person name="Antonio M."/>
            <person name="Oren A."/>
            <person name="Chaudhuri R.R."/>
            <person name="La Ragione R."/>
            <person name="Hildebrand F."/>
            <person name="Pallen M.J."/>
        </authorList>
    </citation>
    <scope>NUCLEOTIDE SEQUENCE</scope>
    <source>
        <strain evidence="1">2830</strain>
    </source>
</reference>
<dbReference type="AlphaFoldDB" id="A0A9D1KYB4"/>